<sequence>MSNQKGFSNKDYKGTIIEESLEDNIVLNDFNIIGFKITDDVIFSERWHLYTVQVSREEIEQVSKFIESGWYAHFWKNRNIIVVFKNKIFEFNYDDKVSWQPAIEYGLSVGIPNEQLDFLIN</sequence>
<reference evidence="1 2" key="1">
    <citation type="journal article" date="2016" name="Nat. Commun.">
        <title>Thousands of microbial genomes shed light on interconnected biogeochemical processes in an aquifer system.</title>
        <authorList>
            <person name="Anantharaman K."/>
            <person name="Brown C.T."/>
            <person name="Hug L.A."/>
            <person name="Sharon I."/>
            <person name="Castelle C.J."/>
            <person name="Probst A.J."/>
            <person name="Thomas B.C."/>
            <person name="Singh A."/>
            <person name="Wilkins M.J."/>
            <person name="Karaoz U."/>
            <person name="Brodie E.L."/>
            <person name="Williams K.H."/>
            <person name="Hubbard S.S."/>
            <person name="Banfield J.F."/>
        </authorList>
    </citation>
    <scope>NUCLEOTIDE SEQUENCE [LARGE SCALE GENOMIC DNA]</scope>
</reference>
<dbReference type="AlphaFoldDB" id="A0A1G2PQI6"/>
<dbReference type="Proteomes" id="UP000178646">
    <property type="component" value="Unassembled WGS sequence"/>
</dbReference>
<comment type="caution">
    <text evidence="1">The sequence shown here is derived from an EMBL/GenBank/DDBJ whole genome shotgun (WGS) entry which is preliminary data.</text>
</comment>
<proteinExistence type="predicted"/>
<protein>
    <submittedName>
        <fullName evidence="1">Uncharacterized protein</fullName>
    </submittedName>
</protein>
<evidence type="ECO:0000313" key="2">
    <source>
        <dbReference type="Proteomes" id="UP000178646"/>
    </source>
</evidence>
<name>A0A1G2PQI6_9BACT</name>
<gene>
    <name evidence="1" type="ORF">A2W59_01225</name>
</gene>
<evidence type="ECO:0000313" key="1">
    <source>
        <dbReference type="EMBL" id="OHA50610.1"/>
    </source>
</evidence>
<accession>A0A1G2PQI6</accession>
<organism evidence="1 2">
    <name type="scientific">Candidatus Terrybacteria bacterium RIFCSPHIGHO2_02_41_19</name>
    <dbReference type="NCBI Taxonomy" id="1802364"/>
    <lineage>
        <taxon>Bacteria</taxon>
        <taxon>Candidatus Terryibacteriota</taxon>
    </lineage>
</organism>
<dbReference type="EMBL" id="MHSU01000013">
    <property type="protein sequence ID" value="OHA50610.1"/>
    <property type="molecule type" value="Genomic_DNA"/>
</dbReference>